<evidence type="ECO:0000313" key="2">
    <source>
        <dbReference type="Proteomes" id="UP001597440"/>
    </source>
</evidence>
<dbReference type="SUPFAM" id="SSF51206">
    <property type="entry name" value="cAMP-binding domain-like"/>
    <property type="match status" value="1"/>
</dbReference>
<gene>
    <name evidence="1" type="ORF">ACFSQW_01735</name>
</gene>
<reference evidence="2" key="1">
    <citation type="journal article" date="2019" name="Int. J. Syst. Evol. Microbiol.">
        <title>The Global Catalogue of Microorganisms (GCM) 10K type strain sequencing project: providing services to taxonomists for standard genome sequencing and annotation.</title>
        <authorList>
            <consortium name="The Broad Institute Genomics Platform"/>
            <consortium name="The Broad Institute Genome Sequencing Center for Infectious Disease"/>
            <person name="Wu L."/>
            <person name="Ma J."/>
        </authorList>
    </citation>
    <scope>NUCLEOTIDE SEQUENCE [LARGE SCALE GENOMIC DNA]</scope>
    <source>
        <strain evidence="2">KCTC 52298</strain>
    </source>
</reference>
<comment type="caution">
    <text evidence="1">The sequence shown here is derived from an EMBL/GenBank/DDBJ whole genome shotgun (WGS) entry which is preliminary data.</text>
</comment>
<dbReference type="InterPro" id="IPR018490">
    <property type="entry name" value="cNMP-bd_dom_sf"/>
</dbReference>
<keyword evidence="2" id="KW-1185">Reference proteome</keyword>
<dbReference type="Proteomes" id="UP001597440">
    <property type="component" value="Unassembled WGS sequence"/>
</dbReference>
<proteinExistence type="predicted"/>
<organism evidence="1 2">
    <name type="scientific">Sphingobacterium tabacisoli</name>
    <dbReference type="NCBI Taxonomy" id="2044855"/>
    <lineage>
        <taxon>Bacteria</taxon>
        <taxon>Pseudomonadati</taxon>
        <taxon>Bacteroidota</taxon>
        <taxon>Sphingobacteriia</taxon>
        <taxon>Sphingobacteriales</taxon>
        <taxon>Sphingobacteriaceae</taxon>
        <taxon>Sphingobacterium</taxon>
    </lineage>
</organism>
<dbReference type="EMBL" id="JBHULD010000003">
    <property type="protein sequence ID" value="MFD2553094.1"/>
    <property type="molecule type" value="Genomic_DNA"/>
</dbReference>
<dbReference type="InterPro" id="IPR014710">
    <property type="entry name" value="RmlC-like_jellyroll"/>
</dbReference>
<protein>
    <submittedName>
        <fullName evidence="1">Crp/Fnr family transcriptional regulator</fullName>
    </submittedName>
</protein>
<sequence>MNSNTHSGLDQYLSSIKADWKIHYPDLEKHLQLEQLYASEWLYHEQGCIYLLLEGVLGKYKKNIPLRYVLPHEPIIILQEQSPTRFKALTHALLYKIDQQKLYELHRLYSDIAQLYHRIWLNHHQYLEYRNNLLEYRKGERLEVFRKDFQVVIPLITRKELAQYLNLSEEYLRQLF</sequence>
<dbReference type="Gene3D" id="2.60.120.10">
    <property type="entry name" value="Jelly Rolls"/>
    <property type="match status" value="1"/>
</dbReference>
<evidence type="ECO:0000313" key="1">
    <source>
        <dbReference type="EMBL" id="MFD2553094.1"/>
    </source>
</evidence>
<dbReference type="RefSeq" id="WP_210356390.1">
    <property type="nucleotide sequence ID" value="NZ_JAEQMU010000009.1"/>
</dbReference>
<name>A0ABW5KW37_9SPHI</name>
<accession>A0ABW5KW37</accession>